<comment type="cofactor">
    <cofactor evidence="2">
        <name>Mn(2+)</name>
        <dbReference type="ChEBI" id="CHEBI:29035"/>
    </cofactor>
    <text evidence="2">The Mn(2+) ion enhances activity.</text>
</comment>
<dbReference type="Pfam" id="PF07687">
    <property type="entry name" value="M20_dimer"/>
    <property type="match status" value="1"/>
</dbReference>
<feature type="domain" description="Peptidase M20 dimerisation" evidence="3">
    <location>
        <begin position="196"/>
        <end position="283"/>
    </location>
</feature>
<dbReference type="Proteomes" id="UP000396862">
    <property type="component" value="Unassembled WGS sequence"/>
</dbReference>
<accession>A0A2P8CKB0</accession>
<name>A0A2P8CKB0_9BACT</name>
<sequence>MMELKKEIQQLAQQYFDDTVAIRRHLHQYPELSFEEFETSDFIQNQLDEIGVSYRTGIVKTGIIARLDGKLPGGRTIALRADIDALPIVENSNQGYCSLNRGVMHACGHDAHSASLLGVIRILKKLEHKLRGTFLFIFQPGEEQFPGGGKLLLEEGALNDPKPELILAQHVLPEMEAGHVGFRPGMYMASGDEIFFTVKGKGGHGALPHKLTDTVLTTAHIITALQQVVSRNAPADIPSVLSFGRVIAEGATNIIPDEVNVSGTFRTMDETWRAEAKERIQKIGQAIAEGMGATCEFQINHGYPMLMNDHEVTKQAREFAVEYLGKERVEDMGLRMTCEDFAYYSQQFPVAFFRFGVKKPGSSETASLHSPTFDIDEKALETSVGHMAYLAARFSQQEKE</sequence>
<feature type="binding site" evidence="2">
    <location>
        <position position="170"/>
    </location>
    <ligand>
        <name>Mn(2+)</name>
        <dbReference type="ChEBI" id="CHEBI:29035"/>
        <label>2</label>
    </ligand>
</feature>
<dbReference type="RefSeq" id="WP_106540462.1">
    <property type="nucleotide sequence ID" value="NZ_BLAU01000001.1"/>
</dbReference>
<keyword evidence="1 5" id="KW-0378">Hydrolase</keyword>
<reference evidence="4 7" key="2">
    <citation type="submission" date="2019-10" db="EMBL/GenBank/DDBJ databases">
        <title>Prolixibacter strains distinguished by the presence of nitrate reductase genes were adept at nitrate-dependent anaerobic corrosion of metallic iron and carbon steel.</title>
        <authorList>
            <person name="Iino T."/>
            <person name="Shono N."/>
            <person name="Ito K."/>
            <person name="Nakamura R."/>
            <person name="Sueoka K."/>
            <person name="Harayama S."/>
            <person name="Ohkuma M."/>
        </authorList>
    </citation>
    <scope>NUCLEOTIDE SEQUENCE [LARGE SCALE GENOMIC DNA]</scope>
    <source>
        <strain evidence="4 7">MIC1-1</strain>
    </source>
</reference>
<evidence type="ECO:0000313" key="7">
    <source>
        <dbReference type="Proteomes" id="UP000396862"/>
    </source>
</evidence>
<dbReference type="Gene3D" id="3.30.70.360">
    <property type="match status" value="1"/>
</dbReference>
<gene>
    <name evidence="5" type="ORF">CLV93_101370</name>
    <name evidence="4" type="ORF">JCM18694_02810</name>
</gene>
<feature type="binding site" evidence="2">
    <location>
        <position position="107"/>
    </location>
    <ligand>
        <name>Mn(2+)</name>
        <dbReference type="ChEBI" id="CHEBI:29035"/>
        <label>2</label>
    </ligand>
</feature>
<dbReference type="CDD" id="cd03886">
    <property type="entry name" value="M20_Acy1"/>
    <property type="match status" value="1"/>
</dbReference>
<dbReference type="EMBL" id="BLAU01000001">
    <property type="protein sequence ID" value="GET20035.1"/>
    <property type="molecule type" value="Genomic_DNA"/>
</dbReference>
<dbReference type="InterPro" id="IPR017439">
    <property type="entry name" value="Amidohydrolase"/>
</dbReference>
<dbReference type="FunFam" id="3.30.70.360:FF:000001">
    <property type="entry name" value="N-acetyldiaminopimelate deacetylase"/>
    <property type="match status" value="1"/>
</dbReference>
<dbReference type="GO" id="GO:0046872">
    <property type="term" value="F:metal ion binding"/>
    <property type="evidence" value="ECO:0007669"/>
    <property type="project" value="UniProtKB-KW"/>
</dbReference>
<keyword evidence="2" id="KW-0479">Metal-binding</keyword>
<evidence type="ECO:0000313" key="5">
    <source>
        <dbReference type="EMBL" id="PSK85414.1"/>
    </source>
</evidence>
<evidence type="ECO:0000313" key="4">
    <source>
        <dbReference type="EMBL" id="GET20035.1"/>
    </source>
</evidence>
<dbReference type="GO" id="GO:0050118">
    <property type="term" value="F:N-acetyldiaminopimelate deacetylase activity"/>
    <property type="evidence" value="ECO:0007669"/>
    <property type="project" value="UniProtKB-ARBA"/>
</dbReference>
<evidence type="ECO:0000256" key="1">
    <source>
        <dbReference type="ARBA" id="ARBA00022801"/>
    </source>
</evidence>
<comment type="caution">
    <text evidence="5">The sequence shown here is derived from an EMBL/GenBank/DDBJ whole genome shotgun (WGS) entry which is preliminary data.</text>
</comment>
<dbReference type="SUPFAM" id="SSF55031">
    <property type="entry name" value="Bacterial exopeptidase dimerisation domain"/>
    <property type="match status" value="1"/>
</dbReference>
<keyword evidence="7" id="KW-1185">Reference proteome</keyword>
<dbReference type="AlphaFoldDB" id="A0A2P8CKB0"/>
<feature type="binding site" evidence="2">
    <location>
        <position position="143"/>
    </location>
    <ligand>
        <name>Mn(2+)</name>
        <dbReference type="ChEBI" id="CHEBI:29035"/>
        <label>2</label>
    </ligand>
</feature>
<dbReference type="PANTHER" id="PTHR11014">
    <property type="entry name" value="PEPTIDASE M20 FAMILY MEMBER"/>
    <property type="match status" value="1"/>
</dbReference>
<dbReference type="PIRSF" id="PIRSF005962">
    <property type="entry name" value="Pept_M20D_amidohydro"/>
    <property type="match status" value="1"/>
</dbReference>
<dbReference type="InterPro" id="IPR036264">
    <property type="entry name" value="Bact_exopeptidase_dim_dom"/>
</dbReference>
<protein>
    <submittedName>
        <fullName evidence="5">Amidohydrolase</fullName>
    </submittedName>
</protein>
<feature type="binding site" evidence="2">
    <location>
        <position position="109"/>
    </location>
    <ligand>
        <name>Mn(2+)</name>
        <dbReference type="ChEBI" id="CHEBI:29035"/>
        <label>2</label>
    </ligand>
</feature>
<proteinExistence type="predicted"/>
<dbReference type="PANTHER" id="PTHR11014:SF63">
    <property type="entry name" value="METALLOPEPTIDASE, PUTATIVE (AFU_ORTHOLOGUE AFUA_6G09600)-RELATED"/>
    <property type="match status" value="1"/>
</dbReference>
<feature type="binding site" evidence="2">
    <location>
        <position position="369"/>
    </location>
    <ligand>
        <name>Mn(2+)</name>
        <dbReference type="ChEBI" id="CHEBI:29035"/>
        <label>2</label>
    </ligand>
</feature>
<dbReference type="GO" id="GO:0019877">
    <property type="term" value="P:diaminopimelate biosynthetic process"/>
    <property type="evidence" value="ECO:0007669"/>
    <property type="project" value="UniProtKB-ARBA"/>
</dbReference>
<keyword evidence="2" id="KW-0464">Manganese</keyword>
<reference evidence="5 6" key="1">
    <citation type="submission" date="2018-03" db="EMBL/GenBank/DDBJ databases">
        <title>Genomic Encyclopedia of Archaeal and Bacterial Type Strains, Phase II (KMG-II): from individual species to whole genera.</title>
        <authorList>
            <person name="Goeker M."/>
        </authorList>
    </citation>
    <scope>NUCLEOTIDE SEQUENCE [LARGE SCALE GENOMIC DNA]</scope>
    <source>
        <strain evidence="5 6">DSM 27267</strain>
    </source>
</reference>
<dbReference type="SUPFAM" id="SSF53187">
    <property type="entry name" value="Zn-dependent exopeptidases"/>
    <property type="match status" value="1"/>
</dbReference>
<dbReference type="EMBL" id="PYGC01000001">
    <property type="protein sequence ID" value="PSK85414.1"/>
    <property type="molecule type" value="Genomic_DNA"/>
</dbReference>
<evidence type="ECO:0000259" key="3">
    <source>
        <dbReference type="Pfam" id="PF07687"/>
    </source>
</evidence>
<dbReference type="Pfam" id="PF01546">
    <property type="entry name" value="Peptidase_M20"/>
    <property type="match status" value="1"/>
</dbReference>
<dbReference type="NCBIfam" id="TIGR01891">
    <property type="entry name" value="amidohydrolases"/>
    <property type="match status" value="1"/>
</dbReference>
<evidence type="ECO:0000313" key="6">
    <source>
        <dbReference type="Proteomes" id="UP000240621"/>
    </source>
</evidence>
<dbReference type="InterPro" id="IPR011650">
    <property type="entry name" value="Peptidase_M20_dimer"/>
</dbReference>
<dbReference type="OrthoDB" id="9776731at2"/>
<dbReference type="Gene3D" id="3.40.630.10">
    <property type="entry name" value="Zn peptidases"/>
    <property type="match status" value="1"/>
</dbReference>
<dbReference type="Proteomes" id="UP000240621">
    <property type="component" value="Unassembled WGS sequence"/>
</dbReference>
<organism evidence="5 6">
    <name type="scientific">Prolixibacter denitrificans</name>
    <dbReference type="NCBI Taxonomy" id="1541063"/>
    <lineage>
        <taxon>Bacteria</taxon>
        <taxon>Pseudomonadati</taxon>
        <taxon>Bacteroidota</taxon>
        <taxon>Bacteroidia</taxon>
        <taxon>Marinilabiliales</taxon>
        <taxon>Prolixibacteraceae</taxon>
        <taxon>Prolixibacter</taxon>
    </lineage>
</organism>
<evidence type="ECO:0000256" key="2">
    <source>
        <dbReference type="PIRSR" id="PIRSR005962-1"/>
    </source>
</evidence>
<dbReference type="InterPro" id="IPR002933">
    <property type="entry name" value="Peptidase_M20"/>
</dbReference>